<dbReference type="InterPro" id="IPR013761">
    <property type="entry name" value="SAM/pointed_sf"/>
</dbReference>
<dbReference type="InterPro" id="IPR051631">
    <property type="entry name" value="Ankyrin-KH/SAM_domain"/>
</dbReference>
<reference evidence="20" key="1">
    <citation type="submission" date="2025-08" db="UniProtKB">
        <authorList>
            <consortium name="RefSeq"/>
        </authorList>
    </citation>
    <scope>IDENTIFICATION</scope>
    <source>
        <tissue evidence="20">Kidney</tissue>
    </source>
</reference>
<dbReference type="PROSITE" id="PS50105">
    <property type="entry name" value="SAM_DOMAIN"/>
    <property type="match status" value="1"/>
</dbReference>
<feature type="repeat" description="ANK" evidence="16">
    <location>
        <begin position="210"/>
        <end position="242"/>
    </location>
</feature>
<feature type="repeat" description="ANK" evidence="16">
    <location>
        <begin position="1"/>
        <end position="27"/>
    </location>
</feature>
<keyword evidence="19" id="KW-1185">Reference proteome</keyword>
<dbReference type="GO" id="GO:0045087">
    <property type="term" value="P:innate immune response"/>
    <property type="evidence" value="ECO:0007669"/>
    <property type="project" value="TreeGrafter"/>
</dbReference>
<accession>A0A6P6CRE4</accession>
<dbReference type="InterPro" id="IPR002110">
    <property type="entry name" value="Ankyrin_rpt"/>
</dbReference>
<evidence type="ECO:0000256" key="11">
    <source>
        <dbReference type="ARBA" id="ARBA00054970"/>
    </source>
</evidence>
<feature type="compositionally biased region" description="Basic and acidic residues" evidence="17">
    <location>
        <begin position="461"/>
        <end position="470"/>
    </location>
</feature>
<feature type="compositionally biased region" description="Low complexity" evidence="17">
    <location>
        <begin position="573"/>
        <end position="591"/>
    </location>
</feature>
<feature type="repeat" description="ANK" evidence="16">
    <location>
        <begin position="244"/>
        <end position="276"/>
    </location>
</feature>
<name>A0A6P6CRE4_PTEVA</name>
<evidence type="ECO:0000313" key="20">
    <source>
        <dbReference type="RefSeq" id="XP_023390002.1"/>
    </source>
</evidence>
<evidence type="ECO:0000256" key="17">
    <source>
        <dbReference type="SAM" id="MobiDB-lite"/>
    </source>
</evidence>
<feature type="repeat" description="ANK" evidence="16">
    <location>
        <begin position="28"/>
        <end position="60"/>
    </location>
</feature>
<dbReference type="Gene3D" id="1.25.40.20">
    <property type="entry name" value="Ankyrin repeat-containing domain"/>
    <property type="match status" value="3"/>
</dbReference>
<dbReference type="SMART" id="SM00454">
    <property type="entry name" value="SAM"/>
    <property type="match status" value="1"/>
</dbReference>
<dbReference type="KEGG" id="pvp:105296287"/>
<keyword evidence="3" id="KW-0963">Cytoplasm</keyword>
<dbReference type="Gene3D" id="1.10.150.50">
    <property type="entry name" value="Transcription Factor, Ets-1"/>
    <property type="match status" value="1"/>
</dbReference>
<dbReference type="Proteomes" id="UP000515202">
    <property type="component" value="Unplaced"/>
</dbReference>
<dbReference type="RefSeq" id="XP_023390002.1">
    <property type="nucleotide sequence ID" value="XM_023534234.1"/>
</dbReference>
<dbReference type="GeneID" id="105296287"/>
<dbReference type="FunFam" id="1.25.40.20:FF:000178">
    <property type="entry name" value="Ankyrin repeat and sterile alpha motif domain containing 6"/>
    <property type="match status" value="1"/>
</dbReference>
<sequence length="738" mass="79722">MQAARFGHVSVAHLLLDHGADVNAQNRLGTSVLTVASRGGHLGVVKLLLEAGAFVDHHSPSGEQPGAADSRDELLDITALMAAIQHGHEAVVRLLLDWGADPNHATQTVGWSPLMLAALIGRLSMAQQLVEKGANPDHLSVLEKTAFEVALDCKHRDLADYLDPLTTIRPKTDEEKRRPDIFHALKMGNFQLVKEIADEDPNHVNLVNGDGATPLMLAAVMGQLPLVQLLVERHAEVDKQDSVHGWTALMQATYHGNKEIVKYLLNQGADVTLRAKNGYTAFDLVMLLSDPDTELVRLLASVCMQVNKDKGRPSHPPPLPHSKIRQPWSVPVLPDDKGGLKSWWNRMSNRFRKLKLMQTLPRGLSSNQPLPFCDEPEPALDSTMRAAPQDKTNRSGLSDAAPTLKDNGPGSTRGEKEDVLLTTMLRNGAPFTRLPSDKLKAVIPPFLPPSSFELWSSDRSRTCHNGKADPTKTVLPQRASRGHPVGSGSTDTTPVRPVKFPSLSRSPASPASSGNFNHSPHSSGGSSGVGSMSRHGGELHNRSGGSIDSVLSQIAAQRKKAAGLSEPKPSHRSSPVGPVPASSPVELPVSPTGGGGPSGKVLVLFLSPPLTLIDSVLTWPAYHSFDTFTVLKCVIFTSFPLEDELTGILKKLSLEKYQPIFEEQEVDMEAFLTLTDGDLKELGIKTDGSRQQILAAISELNAGKGRERQILQETIHNFHSSFESSASNTRAPGNNPCT</sequence>
<dbReference type="PANTHER" id="PTHR23206">
    <property type="entry name" value="MASK PROTEIN"/>
    <property type="match status" value="1"/>
</dbReference>
<keyword evidence="7" id="KW-0969">Cilium</keyword>
<dbReference type="PROSITE" id="PS50297">
    <property type="entry name" value="ANK_REP_REGION"/>
    <property type="match status" value="6"/>
</dbReference>
<dbReference type="AlphaFoldDB" id="A0A6P6CRE4"/>
<evidence type="ECO:0000256" key="15">
    <source>
        <dbReference type="ARBA" id="ARBA00079546"/>
    </source>
</evidence>
<evidence type="ECO:0000256" key="14">
    <source>
        <dbReference type="ARBA" id="ARBA00077716"/>
    </source>
</evidence>
<feature type="region of interest" description="Disordered" evidence="17">
    <location>
        <begin position="367"/>
        <end position="415"/>
    </location>
</feature>
<organism evidence="19 20">
    <name type="scientific">Pteropus vampyrus</name>
    <name type="common">Large flying fox</name>
    <dbReference type="NCBI Taxonomy" id="132908"/>
    <lineage>
        <taxon>Eukaryota</taxon>
        <taxon>Metazoa</taxon>
        <taxon>Chordata</taxon>
        <taxon>Craniata</taxon>
        <taxon>Vertebrata</taxon>
        <taxon>Euteleostomi</taxon>
        <taxon>Mammalia</taxon>
        <taxon>Eutheria</taxon>
        <taxon>Laurasiatheria</taxon>
        <taxon>Chiroptera</taxon>
        <taxon>Yinpterochiroptera</taxon>
        <taxon>Pteropodoidea</taxon>
        <taxon>Pteropodidae</taxon>
        <taxon>Pteropodinae</taxon>
        <taxon>Pteropus</taxon>
    </lineage>
</organism>
<evidence type="ECO:0000256" key="4">
    <source>
        <dbReference type="ARBA" id="ARBA00022553"/>
    </source>
</evidence>
<feature type="domain" description="SAM" evidence="18">
    <location>
        <begin position="643"/>
        <end position="703"/>
    </location>
</feature>
<keyword evidence="8" id="KW-0966">Cell projection</keyword>
<comment type="subcellular location">
    <subcellularLocation>
        <location evidence="1">Cell projection</location>
        <location evidence="1">Cilium</location>
    </subcellularLocation>
    <subcellularLocation>
        <location evidence="2">Cytoplasm</location>
    </subcellularLocation>
</comment>
<feature type="repeat" description="ANK" evidence="16">
    <location>
        <begin position="109"/>
        <end position="141"/>
    </location>
</feature>
<feature type="repeat" description="ANK" evidence="16">
    <location>
        <begin position="75"/>
        <end position="107"/>
    </location>
</feature>
<evidence type="ECO:0000256" key="13">
    <source>
        <dbReference type="ARBA" id="ARBA00072870"/>
    </source>
</evidence>
<dbReference type="CTD" id="203286"/>
<evidence type="ECO:0000256" key="1">
    <source>
        <dbReference type="ARBA" id="ARBA00004138"/>
    </source>
</evidence>
<evidence type="ECO:0000313" key="19">
    <source>
        <dbReference type="Proteomes" id="UP000515202"/>
    </source>
</evidence>
<evidence type="ECO:0000256" key="6">
    <source>
        <dbReference type="ARBA" id="ARBA00023043"/>
    </source>
</evidence>
<dbReference type="PANTHER" id="PTHR23206:SF5">
    <property type="entry name" value="ANKYRIN REPEAT AND KH DOMAIN-CONTAINING PROTEIN 1"/>
    <property type="match status" value="1"/>
</dbReference>
<dbReference type="OrthoDB" id="539213at2759"/>
<evidence type="ECO:0000256" key="5">
    <source>
        <dbReference type="ARBA" id="ARBA00022737"/>
    </source>
</evidence>
<comment type="function">
    <text evidence="11">Required for renal function.</text>
</comment>
<gene>
    <name evidence="20" type="primary">ANKS6</name>
</gene>
<keyword evidence="6 16" id="KW-0040">ANK repeat</keyword>
<dbReference type="PRINTS" id="PR01415">
    <property type="entry name" value="ANKYRIN"/>
</dbReference>
<feature type="region of interest" description="Disordered" evidence="17">
    <location>
        <begin position="308"/>
        <end position="330"/>
    </location>
</feature>
<evidence type="ECO:0000256" key="3">
    <source>
        <dbReference type="ARBA" id="ARBA00022490"/>
    </source>
</evidence>
<evidence type="ECO:0000259" key="18">
    <source>
        <dbReference type="PROSITE" id="PS50105"/>
    </source>
</evidence>
<dbReference type="InterPro" id="IPR001660">
    <property type="entry name" value="SAM"/>
</dbReference>
<dbReference type="Pfam" id="PF12796">
    <property type="entry name" value="Ank_2"/>
    <property type="match status" value="2"/>
</dbReference>
<dbReference type="SUPFAM" id="SSF47769">
    <property type="entry name" value="SAM/Pointed domain"/>
    <property type="match status" value="1"/>
</dbReference>
<dbReference type="PROSITE" id="PS50088">
    <property type="entry name" value="ANK_REPEAT"/>
    <property type="match status" value="6"/>
</dbReference>
<dbReference type="Pfam" id="PF00023">
    <property type="entry name" value="Ank"/>
    <property type="match status" value="1"/>
</dbReference>
<dbReference type="GO" id="GO:0005737">
    <property type="term" value="C:cytoplasm"/>
    <property type="evidence" value="ECO:0007669"/>
    <property type="project" value="UniProtKB-SubCell"/>
</dbReference>
<evidence type="ECO:0000256" key="8">
    <source>
        <dbReference type="ARBA" id="ARBA00023273"/>
    </source>
</evidence>
<feature type="region of interest" description="Disordered" evidence="17">
    <location>
        <begin position="461"/>
        <end position="593"/>
    </location>
</feature>
<evidence type="ECO:0000256" key="16">
    <source>
        <dbReference type="PROSITE-ProRule" id="PRU00023"/>
    </source>
</evidence>
<dbReference type="SUPFAM" id="SSF48403">
    <property type="entry name" value="Ankyrin repeat"/>
    <property type="match status" value="1"/>
</dbReference>
<feature type="compositionally biased region" description="Polar residues" evidence="17">
    <location>
        <begin position="543"/>
        <end position="555"/>
    </location>
</feature>
<evidence type="ECO:0000256" key="10">
    <source>
        <dbReference type="ARBA" id="ARBA00025297"/>
    </source>
</evidence>
<comment type="function">
    <text evidence="10">Plays a central role during spermatogenesis by repressing transposable elements and preventing their mobilization, which is essential for the germline integrity. Acts via the piRNA metabolic process, which mediates the repression of transposable elements during meiosis by forming complexes composed of piRNAs and Piwi proteins and governs the methylation and subsequent repression of transposons. Its association with pi-bodies suggests a participation in the primary piRNAs metabolic process. Required prior to the pachytene stage to facilitate the production of multiple types of piRNAs, including those associated with repeats involved in the regulation of retrotransposons. May act by mediating protein-protein interactions during germ cell maturation.</text>
</comment>
<proteinExistence type="predicted"/>
<feature type="compositionally biased region" description="Low complexity" evidence="17">
    <location>
        <begin position="501"/>
        <end position="534"/>
    </location>
</feature>
<dbReference type="FunFam" id="1.10.150.50:FF:000025">
    <property type="entry name" value="Ankyrin repeat and sterile alpha motif domain-containing 6"/>
    <property type="match status" value="1"/>
</dbReference>
<comment type="subunit">
    <text evidence="12">Homooligomer. Interacts with NEK8. Central component of a complex containing at least ANKS6, INVS, NEK8 and NPHP3. ANKS6 may organize complex assembly by linking INVS and NPHP3 to NEK8 and INVS may target the complex to the proximal ciliary axoneme. Interacts (via SAM domain) with BICC1 (via KH domains) in an RNA-dependent manner. Interacts (via SAM domain) with ANKS3 (via SAM domain).</text>
</comment>
<dbReference type="SMART" id="SM00248">
    <property type="entry name" value="ANK"/>
    <property type="match status" value="8"/>
</dbReference>
<dbReference type="Pfam" id="PF00536">
    <property type="entry name" value="SAM_1"/>
    <property type="match status" value="1"/>
</dbReference>
<protein>
    <recommendedName>
        <fullName evidence="13">Ankyrin repeat and SAM domain-containing protein 6</fullName>
    </recommendedName>
    <alternativeName>
        <fullName evidence="14">SamCystin</fullName>
    </alternativeName>
    <alternativeName>
        <fullName evidence="15">Sterile alpha motif domain-containing protein 6</fullName>
    </alternativeName>
</protein>
<keyword evidence="9" id="KW-0379">Hydroxylation</keyword>
<evidence type="ECO:0000256" key="7">
    <source>
        <dbReference type="ARBA" id="ARBA00023069"/>
    </source>
</evidence>
<evidence type="ECO:0000256" key="9">
    <source>
        <dbReference type="ARBA" id="ARBA00023278"/>
    </source>
</evidence>
<evidence type="ECO:0000256" key="12">
    <source>
        <dbReference type="ARBA" id="ARBA00066145"/>
    </source>
</evidence>
<evidence type="ECO:0000256" key="2">
    <source>
        <dbReference type="ARBA" id="ARBA00004496"/>
    </source>
</evidence>
<keyword evidence="4" id="KW-0597">Phosphoprotein</keyword>
<dbReference type="GO" id="GO:0005929">
    <property type="term" value="C:cilium"/>
    <property type="evidence" value="ECO:0007669"/>
    <property type="project" value="UniProtKB-SubCell"/>
</dbReference>
<keyword evidence="5" id="KW-0677">Repeat</keyword>
<dbReference type="InterPro" id="IPR036770">
    <property type="entry name" value="Ankyrin_rpt-contain_sf"/>
</dbReference>